<sequence>MNGHFLLSFLCCCSSSFGNSYTRKLLLQTTIYHIWRERNGRRHQQSRVTTDHMRRRIDKAVRNRISSLKYRFDHKYGGLLSRWFQLSM</sequence>
<feature type="chain" id="PRO_5017485790" description="Secreted protein" evidence="1">
    <location>
        <begin position="19"/>
        <end position="88"/>
    </location>
</feature>
<feature type="signal peptide" evidence="1">
    <location>
        <begin position="1"/>
        <end position="18"/>
    </location>
</feature>
<dbReference type="AlphaFoldDB" id="A0A397L668"/>
<evidence type="ECO:0000256" key="1">
    <source>
        <dbReference type="SAM" id="SignalP"/>
    </source>
</evidence>
<protein>
    <recommendedName>
        <fullName evidence="3">Secreted protein</fullName>
    </recommendedName>
</protein>
<name>A0A397L668_BRACM</name>
<proteinExistence type="predicted"/>
<reference evidence="2" key="1">
    <citation type="submission" date="2018-06" db="EMBL/GenBank/DDBJ databases">
        <title>WGS assembly of Brassica rapa FPsc.</title>
        <authorList>
            <person name="Bowman J."/>
            <person name="Kohchi T."/>
            <person name="Yamato K."/>
            <person name="Jenkins J."/>
            <person name="Shu S."/>
            <person name="Ishizaki K."/>
            <person name="Yamaoka S."/>
            <person name="Nishihama R."/>
            <person name="Nakamura Y."/>
            <person name="Berger F."/>
            <person name="Adam C."/>
            <person name="Aki S."/>
            <person name="Althoff F."/>
            <person name="Araki T."/>
            <person name="Arteaga-Vazquez M."/>
            <person name="Balasubrmanian S."/>
            <person name="Bauer D."/>
            <person name="Boehm C."/>
            <person name="Briginshaw L."/>
            <person name="Caballero-Perez J."/>
            <person name="Catarino B."/>
            <person name="Chen F."/>
            <person name="Chiyoda S."/>
            <person name="Chovatia M."/>
            <person name="Davies K."/>
            <person name="Delmans M."/>
            <person name="Demura T."/>
            <person name="Dierschke T."/>
            <person name="Dolan L."/>
            <person name="Dorantes-Acosta A."/>
            <person name="Eklund D."/>
            <person name="Florent S."/>
            <person name="Flores-Sandoval E."/>
            <person name="Fujiyama A."/>
            <person name="Fukuzawa H."/>
            <person name="Galik B."/>
            <person name="Grimanelli D."/>
            <person name="Grimwood J."/>
            <person name="Grossniklaus U."/>
            <person name="Hamada T."/>
            <person name="Haseloff J."/>
            <person name="Hetherington A."/>
            <person name="Higo A."/>
            <person name="Hirakawa Y."/>
            <person name="Hundley H."/>
            <person name="Ikeda Y."/>
            <person name="Inoue K."/>
            <person name="Inoue S."/>
            <person name="Ishida S."/>
            <person name="Jia Q."/>
            <person name="Kakita M."/>
            <person name="Kanazawa T."/>
            <person name="Kawai Y."/>
            <person name="Kawashima T."/>
            <person name="Kennedy M."/>
            <person name="Kinose K."/>
            <person name="Kinoshita T."/>
            <person name="Kohara Y."/>
            <person name="Koide E."/>
            <person name="Komatsu K."/>
            <person name="Kopischke S."/>
            <person name="Kubo M."/>
            <person name="Kyozuka J."/>
            <person name="Lagercrantz U."/>
            <person name="Lin S."/>
            <person name="Lindquist E."/>
            <person name="Lipzen A."/>
            <person name="Lu C."/>
            <person name="Luna E."/>
            <person name="Martienssen R."/>
            <person name="Minamino N."/>
            <person name="Mizutani M."/>
            <person name="Mizutani M."/>
            <person name="Mochizuki N."/>
            <person name="Monte I."/>
            <person name="Mosher R."/>
            <person name="Nagasaki H."/>
            <person name="Nakagami H."/>
            <person name="Naramoto S."/>
            <person name="Nishitani K."/>
            <person name="Ohtani M."/>
            <person name="Okamoto T."/>
            <person name="Okumura M."/>
            <person name="Phillips J."/>
            <person name="Pollak B."/>
            <person name="Reinders A."/>
            <person name="Roevekamp M."/>
            <person name="Sano R."/>
            <person name="Sawa S."/>
            <person name="Schmid M."/>
            <person name="Shirakawa M."/>
            <person name="Solano R."/>
            <person name="Spunde A."/>
            <person name="Suetsugu N."/>
            <person name="Sugano S."/>
            <person name="Sugiyama A."/>
            <person name="Sun R."/>
            <person name="Suzuki Y."/>
            <person name="Takenaka M."/>
            <person name="Takezawa D."/>
            <person name="Tomogane H."/>
            <person name="Tsuzuki M."/>
            <person name="Ueda T."/>
            <person name="Umeda M."/>
            <person name="Ward J."/>
            <person name="Watanabe Y."/>
            <person name="Yazaki K."/>
            <person name="Yokoyama R."/>
            <person name="Yoshitake Y."/>
            <person name="Yotsui I."/>
            <person name="Zachgo S."/>
            <person name="Schmutz J."/>
        </authorList>
    </citation>
    <scope>NUCLEOTIDE SEQUENCE [LARGE SCALE GENOMIC DNA]</scope>
</reference>
<accession>A0A397L668</accession>
<keyword evidence="1" id="KW-0732">Signal</keyword>
<evidence type="ECO:0008006" key="3">
    <source>
        <dbReference type="Google" id="ProtNLM"/>
    </source>
</evidence>
<dbReference type="EMBL" id="KZ866582">
    <property type="protein sequence ID" value="RIA04591.1"/>
    <property type="molecule type" value="Genomic_DNA"/>
</dbReference>
<organism evidence="2">
    <name type="scientific">Brassica campestris</name>
    <name type="common">Field mustard</name>
    <dbReference type="NCBI Taxonomy" id="3711"/>
    <lineage>
        <taxon>Eukaryota</taxon>
        <taxon>Viridiplantae</taxon>
        <taxon>Streptophyta</taxon>
        <taxon>Embryophyta</taxon>
        <taxon>Tracheophyta</taxon>
        <taxon>Spermatophyta</taxon>
        <taxon>Magnoliopsida</taxon>
        <taxon>eudicotyledons</taxon>
        <taxon>Gunneridae</taxon>
        <taxon>Pentapetalae</taxon>
        <taxon>rosids</taxon>
        <taxon>malvids</taxon>
        <taxon>Brassicales</taxon>
        <taxon>Brassicaceae</taxon>
        <taxon>Brassiceae</taxon>
        <taxon>Brassica</taxon>
    </lineage>
</organism>
<gene>
    <name evidence="2" type="ORF">BRARA_K01163</name>
</gene>
<dbReference type="Proteomes" id="UP000264353">
    <property type="component" value="Unassembled WGS sequence"/>
</dbReference>
<evidence type="ECO:0000313" key="2">
    <source>
        <dbReference type="EMBL" id="RIA04591.1"/>
    </source>
</evidence>